<dbReference type="RefSeq" id="WP_183277612.1">
    <property type="nucleotide sequence ID" value="NZ_BLZR01000001.1"/>
</dbReference>
<keyword evidence="3" id="KW-1185">Reference proteome</keyword>
<dbReference type="Proteomes" id="UP000580568">
    <property type="component" value="Unassembled WGS sequence"/>
</dbReference>
<proteinExistence type="predicted"/>
<organism evidence="2 3">
    <name type="scientific">Clostridium fungisolvens</name>
    <dbReference type="NCBI Taxonomy" id="1604897"/>
    <lineage>
        <taxon>Bacteria</taxon>
        <taxon>Bacillati</taxon>
        <taxon>Bacillota</taxon>
        <taxon>Clostridia</taxon>
        <taxon>Eubacteriales</taxon>
        <taxon>Clostridiaceae</taxon>
        <taxon>Clostridium</taxon>
    </lineage>
</organism>
<reference evidence="2 3" key="1">
    <citation type="submission" date="2020-07" db="EMBL/GenBank/DDBJ databases">
        <title>A new beta-1,3-glucan-decomposing anaerobic bacterium isolated from anoxic soil subjected to biological soil disinfestation.</title>
        <authorList>
            <person name="Ueki A."/>
            <person name="Tonouchi A."/>
        </authorList>
    </citation>
    <scope>NUCLEOTIDE SEQUENCE [LARGE SCALE GENOMIC DNA]</scope>
    <source>
        <strain evidence="2 3">TW1</strain>
    </source>
</reference>
<dbReference type="InterPro" id="IPR018247">
    <property type="entry name" value="EF_Hand_1_Ca_BS"/>
</dbReference>
<keyword evidence="1" id="KW-1133">Transmembrane helix</keyword>
<accession>A0A6V8SHF5</accession>
<keyword evidence="1" id="KW-0812">Transmembrane</keyword>
<name>A0A6V8SHF5_9CLOT</name>
<evidence type="ECO:0000313" key="3">
    <source>
        <dbReference type="Proteomes" id="UP000580568"/>
    </source>
</evidence>
<sequence length="197" mass="22591">MYTKNLLAYSCNSRAEVKFNKKINLIKVLIILLLMSICGVFIRNLTESVEYRDSKSFLVADLKNDITMLTETANVIETERVYGKYLEVDQFGTDGKLINSKDISKDLSATLINIADINSNHKIDAAEISELGIMRFRTDIYQKELKTLQFSLKSPDHNLKSFLIITKGKYAGTILYNGNFKFIDNENKRYFGLDLYI</sequence>
<dbReference type="AlphaFoldDB" id="A0A6V8SHF5"/>
<dbReference type="EMBL" id="BLZR01000001">
    <property type="protein sequence ID" value="GFP76166.1"/>
    <property type="molecule type" value="Genomic_DNA"/>
</dbReference>
<dbReference type="PROSITE" id="PS00018">
    <property type="entry name" value="EF_HAND_1"/>
    <property type="match status" value="1"/>
</dbReference>
<comment type="caution">
    <text evidence="2">The sequence shown here is derived from an EMBL/GenBank/DDBJ whole genome shotgun (WGS) entry which is preliminary data.</text>
</comment>
<protein>
    <submittedName>
        <fullName evidence="2">Uncharacterized protein</fullName>
    </submittedName>
</protein>
<evidence type="ECO:0000256" key="1">
    <source>
        <dbReference type="SAM" id="Phobius"/>
    </source>
</evidence>
<evidence type="ECO:0000313" key="2">
    <source>
        <dbReference type="EMBL" id="GFP76166.1"/>
    </source>
</evidence>
<keyword evidence="1" id="KW-0472">Membrane</keyword>
<feature type="transmembrane region" description="Helical" evidence="1">
    <location>
        <begin position="24"/>
        <end position="42"/>
    </location>
</feature>
<gene>
    <name evidence="2" type="ORF">bsdtw1_02264</name>
</gene>